<dbReference type="InterPro" id="IPR026341">
    <property type="entry name" value="T9SS_type_B"/>
</dbReference>
<sequence>MKSLFLTLTILLLSPFASAQLENNNDVIQFHKVNSSDTYLNSTTDRNLCNSSSSVNINNLFIKEVKVNNYRAEIIAVGNPPLQYSLDNIHWQNSPIFHNLKNEVYNAYVRNAYGCISNAFPFGILNLPNIITPNGDGINDVWNLKGLELYPGSSVKIFNRYGIILVNTKIDNNGFVWDGTHLGKILPSDSYWYVIEITDGRKLTGWIVVKNYNEKDR</sequence>
<keyword evidence="3" id="KW-1185">Reference proteome</keyword>
<comment type="caution">
    <text evidence="2">The sequence shown here is derived from an EMBL/GenBank/DDBJ whole genome shotgun (WGS) entry which is preliminary data.</text>
</comment>
<protein>
    <recommendedName>
        <fullName evidence="4">Gliding motility-associated C-terminal domain-containing protein</fullName>
    </recommendedName>
</protein>
<evidence type="ECO:0000313" key="2">
    <source>
        <dbReference type="EMBL" id="PQL91551.1"/>
    </source>
</evidence>
<dbReference type="Pfam" id="PF13585">
    <property type="entry name" value="CHU_C"/>
    <property type="match status" value="1"/>
</dbReference>
<proteinExistence type="predicted"/>
<accession>A0A2S8AAL7</accession>
<dbReference type="Proteomes" id="UP000238042">
    <property type="component" value="Unassembled WGS sequence"/>
</dbReference>
<evidence type="ECO:0000256" key="1">
    <source>
        <dbReference type="SAM" id="SignalP"/>
    </source>
</evidence>
<keyword evidence="1" id="KW-0732">Signal</keyword>
<feature type="chain" id="PRO_5015618119" description="Gliding motility-associated C-terminal domain-containing protein" evidence="1">
    <location>
        <begin position="20"/>
        <end position="217"/>
    </location>
</feature>
<reference evidence="2 3" key="1">
    <citation type="submission" date="2018-02" db="EMBL/GenBank/DDBJ databases">
        <title>Genome sequences of Apibacter spp., gut symbionts of Asian honey bees.</title>
        <authorList>
            <person name="Kwong W.K."/>
            <person name="Steele M.I."/>
            <person name="Moran N.A."/>
        </authorList>
    </citation>
    <scope>NUCLEOTIDE SEQUENCE [LARGE SCALE GENOMIC DNA]</scope>
    <source>
        <strain evidence="3">wkB301</strain>
    </source>
</reference>
<dbReference type="NCBIfam" id="TIGR04131">
    <property type="entry name" value="Bac_Flav_CTERM"/>
    <property type="match status" value="1"/>
</dbReference>
<feature type="signal peptide" evidence="1">
    <location>
        <begin position="1"/>
        <end position="19"/>
    </location>
</feature>
<dbReference type="RefSeq" id="WP_105246957.1">
    <property type="nucleotide sequence ID" value="NZ_PSZM01000040.1"/>
</dbReference>
<dbReference type="EMBL" id="PSZM01000040">
    <property type="protein sequence ID" value="PQL91551.1"/>
    <property type="molecule type" value="Genomic_DNA"/>
</dbReference>
<dbReference type="AlphaFoldDB" id="A0A2S8AAL7"/>
<evidence type="ECO:0000313" key="3">
    <source>
        <dbReference type="Proteomes" id="UP000238042"/>
    </source>
</evidence>
<dbReference type="OrthoDB" id="9765926at2"/>
<organism evidence="2 3">
    <name type="scientific">Apibacter adventoris</name>
    <dbReference type="NCBI Taxonomy" id="1679466"/>
    <lineage>
        <taxon>Bacteria</taxon>
        <taxon>Pseudomonadati</taxon>
        <taxon>Bacteroidota</taxon>
        <taxon>Flavobacteriia</taxon>
        <taxon>Flavobacteriales</taxon>
        <taxon>Weeksellaceae</taxon>
        <taxon>Apibacter</taxon>
    </lineage>
</organism>
<evidence type="ECO:0008006" key="4">
    <source>
        <dbReference type="Google" id="ProtNLM"/>
    </source>
</evidence>
<name>A0A2S8AAL7_9FLAO</name>
<gene>
    <name evidence="2" type="ORF">C4S77_06995</name>
</gene>